<keyword evidence="3" id="KW-1185">Reference proteome</keyword>
<reference evidence="3" key="1">
    <citation type="submission" date="2019-10" db="EMBL/GenBank/DDBJ databases">
        <title>Streptomyces sp. nov., a novel actinobacterium isolated from alkaline environment.</title>
        <authorList>
            <person name="Golinska P."/>
        </authorList>
    </citation>
    <scope>NUCLEOTIDE SEQUENCE [LARGE SCALE GENOMIC DNA]</scope>
    <source>
        <strain evidence="3">DSM 42118</strain>
    </source>
</reference>
<feature type="transmembrane region" description="Helical" evidence="1">
    <location>
        <begin position="53"/>
        <end position="72"/>
    </location>
</feature>
<dbReference type="EMBL" id="VKHT01000379">
    <property type="protein sequence ID" value="MBB0245052.1"/>
    <property type="molecule type" value="Genomic_DNA"/>
</dbReference>
<dbReference type="RefSeq" id="WP_182606587.1">
    <property type="nucleotide sequence ID" value="NZ_VKHT01000379.1"/>
</dbReference>
<comment type="caution">
    <text evidence="2">The sequence shown here is derived from an EMBL/GenBank/DDBJ whole genome shotgun (WGS) entry which is preliminary data.</text>
</comment>
<gene>
    <name evidence="2" type="ORF">FNQ90_13270</name>
</gene>
<evidence type="ECO:0000256" key="1">
    <source>
        <dbReference type="SAM" id="Phobius"/>
    </source>
</evidence>
<evidence type="ECO:0000313" key="3">
    <source>
        <dbReference type="Proteomes" id="UP000538929"/>
    </source>
</evidence>
<keyword evidence="1" id="KW-0472">Membrane</keyword>
<proteinExistence type="predicted"/>
<keyword evidence="1" id="KW-1133">Transmembrane helix</keyword>
<evidence type="ECO:0000313" key="2">
    <source>
        <dbReference type="EMBL" id="MBB0245052.1"/>
    </source>
</evidence>
<dbReference type="Proteomes" id="UP000538929">
    <property type="component" value="Unassembled WGS sequence"/>
</dbReference>
<sequence length="113" mass="12141">MAHIITRQNRRTSPAATANTAPECCGVPMTYRTGRWECDHCYGWQTAATPGTLGLLLAVTAAGLLAAALTGPGRRTVRAARRQGTTTEQSMWCSRCGYDTPGAFSCHYCGTNR</sequence>
<accession>A0A7W3Y286</accession>
<keyword evidence="1" id="KW-0812">Transmembrane</keyword>
<protein>
    <submittedName>
        <fullName evidence="2">Uncharacterized protein</fullName>
    </submittedName>
</protein>
<dbReference type="AlphaFoldDB" id="A0A7W3Y286"/>
<name>A0A7W3Y286_9ACTN</name>
<organism evidence="2 3">
    <name type="scientific">Streptomyces alkaliphilus</name>
    <dbReference type="NCBI Taxonomy" id="1472722"/>
    <lineage>
        <taxon>Bacteria</taxon>
        <taxon>Bacillati</taxon>
        <taxon>Actinomycetota</taxon>
        <taxon>Actinomycetes</taxon>
        <taxon>Kitasatosporales</taxon>
        <taxon>Streptomycetaceae</taxon>
        <taxon>Streptomyces</taxon>
    </lineage>
</organism>